<evidence type="ECO:0000256" key="8">
    <source>
        <dbReference type="SAM" id="MobiDB-lite"/>
    </source>
</evidence>
<evidence type="ECO:0000256" key="4">
    <source>
        <dbReference type="ARBA" id="ARBA00022759"/>
    </source>
</evidence>
<dbReference type="SMART" id="SM01218">
    <property type="entry name" value="FoP_duplication"/>
    <property type="match status" value="1"/>
</dbReference>
<dbReference type="InterPro" id="IPR025715">
    <property type="entry name" value="FoP_C"/>
</dbReference>
<feature type="region of interest" description="Disordered" evidence="8">
    <location>
        <begin position="1244"/>
        <end position="1269"/>
    </location>
</feature>
<feature type="region of interest" description="Disordered" evidence="8">
    <location>
        <begin position="3521"/>
        <end position="3575"/>
    </location>
</feature>
<dbReference type="Proteomes" id="UP000186817">
    <property type="component" value="Unassembled WGS sequence"/>
</dbReference>
<feature type="region of interest" description="Disordered" evidence="8">
    <location>
        <begin position="2127"/>
        <end position="2148"/>
    </location>
</feature>
<gene>
    <name evidence="11" type="ORF">AK812_SmicGene27479</name>
</gene>
<feature type="compositionally biased region" description="Acidic residues" evidence="8">
    <location>
        <begin position="188"/>
        <end position="214"/>
    </location>
</feature>
<dbReference type="PROSITE" id="PS50175">
    <property type="entry name" value="ASP_PROT_RETROV"/>
    <property type="match status" value="1"/>
</dbReference>
<dbReference type="InterPro" id="IPR036397">
    <property type="entry name" value="RNaseH_sf"/>
</dbReference>
<feature type="compositionally biased region" description="Basic residues" evidence="8">
    <location>
        <begin position="4323"/>
        <end position="4346"/>
    </location>
</feature>
<name>A0A1Q9D6X0_SYMMI</name>
<dbReference type="GO" id="GO:0015074">
    <property type="term" value="P:DNA integration"/>
    <property type="evidence" value="ECO:0007669"/>
    <property type="project" value="InterPro"/>
</dbReference>
<keyword evidence="6" id="KW-0694">RNA-binding</keyword>
<keyword evidence="12" id="KW-1185">Reference proteome</keyword>
<dbReference type="InterPro" id="IPR001584">
    <property type="entry name" value="Integrase_cat-core"/>
</dbReference>
<accession>A0A1Q9D6X0</accession>
<keyword evidence="3" id="KW-0540">Nuclease</keyword>
<dbReference type="PROSITE" id="PS00141">
    <property type="entry name" value="ASP_PROTEASE"/>
    <property type="match status" value="1"/>
</dbReference>
<feature type="compositionally biased region" description="Basic residues" evidence="8">
    <location>
        <begin position="720"/>
        <end position="734"/>
    </location>
</feature>
<feature type="region of interest" description="Disordered" evidence="8">
    <location>
        <begin position="985"/>
        <end position="1007"/>
    </location>
</feature>
<dbReference type="OrthoDB" id="439166at2759"/>
<dbReference type="PANTHER" id="PTHR24216:SF65">
    <property type="entry name" value="PAXILLIN-LIKE PROTEIN 1"/>
    <property type="match status" value="1"/>
</dbReference>
<feature type="domain" description="Integrase catalytic" evidence="10">
    <location>
        <begin position="2298"/>
        <end position="2491"/>
    </location>
</feature>
<feature type="region of interest" description="Disordered" evidence="8">
    <location>
        <begin position="598"/>
        <end position="769"/>
    </location>
</feature>
<dbReference type="GO" id="GO:0006508">
    <property type="term" value="P:proteolysis"/>
    <property type="evidence" value="ECO:0007669"/>
    <property type="project" value="InterPro"/>
</dbReference>
<evidence type="ECO:0000313" key="11">
    <source>
        <dbReference type="EMBL" id="OLP90890.1"/>
    </source>
</evidence>
<feature type="region of interest" description="Disordered" evidence="8">
    <location>
        <begin position="179"/>
        <end position="222"/>
    </location>
</feature>
<dbReference type="InterPro" id="IPR001995">
    <property type="entry name" value="Peptidase_A2_cat"/>
</dbReference>
<feature type="compositionally biased region" description="Basic and acidic residues" evidence="8">
    <location>
        <begin position="1614"/>
        <end position="1625"/>
    </location>
</feature>
<evidence type="ECO:0000256" key="5">
    <source>
        <dbReference type="ARBA" id="ARBA00022801"/>
    </source>
</evidence>
<feature type="compositionally biased region" description="Basic and acidic residues" evidence="8">
    <location>
        <begin position="354"/>
        <end position="381"/>
    </location>
</feature>
<evidence type="ECO:0000256" key="1">
    <source>
        <dbReference type="ARBA" id="ARBA00022679"/>
    </source>
</evidence>
<feature type="compositionally biased region" description="Low complexity" evidence="8">
    <location>
        <begin position="2632"/>
        <end position="2648"/>
    </location>
</feature>
<dbReference type="PANTHER" id="PTHR24216">
    <property type="entry name" value="PAXILLIN-RELATED"/>
    <property type="match status" value="1"/>
</dbReference>
<feature type="region of interest" description="Disordered" evidence="8">
    <location>
        <begin position="241"/>
        <end position="403"/>
    </location>
</feature>
<feature type="compositionally biased region" description="Acidic residues" evidence="8">
    <location>
        <begin position="641"/>
        <end position="658"/>
    </location>
</feature>
<feature type="region of interest" description="Disordered" evidence="8">
    <location>
        <begin position="2588"/>
        <end position="2669"/>
    </location>
</feature>
<dbReference type="Pfam" id="PF13865">
    <property type="entry name" value="FoP_duplication"/>
    <property type="match status" value="1"/>
</dbReference>
<proteinExistence type="predicted"/>
<keyword evidence="5" id="KW-0378">Hydrolase</keyword>
<evidence type="ECO:0000256" key="7">
    <source>
        <dbReference type="ARBA" id="ARBA00022918"/>
    </source>
</evidence>
<evidence type="ECO:0000256" key="6">
    <source>
        <dbReference type="ARBA" id="ARBA00022884"/>
    </source>
</evidence>
<feature type="compositionally biased region" description="Basic residues" evidence="8">
    <location>
        <begin position="701"/>
        <end position="711"/>
    </location>
</feature>
<feature type="region of interest" description="Disordered" evidence="8">
    <location>
        <begin position="1552"/>
        <end position="1626"/>
    </location>
</feature>
<protein>
    <submittedName>
        <fullName evidence="11">Retrovirus-related Pol polyprotein from transposon TNT 1-94</fullName>
    </submittedName>
</protein>
<evidence type="ECO:0000313" key="12">
    <source>
        <dbReference type="Proteomes" id="UP000186817"/>
    </source>
</evidence>
<dbReference type="CDD" id="cd09272">
    <property type="entry name" value="RNase_HI_RT_Ty1"/>
    <property type="match status" value="1"/>
</dbReference>
<keyword evidence="4" id="KW-0255">Endonuclease</keyword>
<dbReference type="GO" id="GO:0003964">
    <property type="term" value="F:RNA-directed DNA polymerase activity"/>
    <property type="evidence" value="ECO:0007669"/>
    <property type="project" value="UniProtKB-KW"/>
</dbReference>
<reference evidence="11 12" key="1">
    <citation type="submission" date="2016-02" db="EMBL/GenBank/DDBJ databases">
        <title>Genome analysis of coral dinoflagellate symbionts highlights evolutionary adaptations to a symbiotic lifestyle.</title>
        <authorList>
            <person name="Aranda M."/>
            <person name="Li Y."/>
            <person name="Liew Y.J."/>
            <person name="Baumgarten S."/>
            <person name="Simakov O."/>
            <person name="Wilson M."/>
            <person name="Piel J."/>
            <person name="Ashoor H."/>
            <person name="Bougouffa S."/>
            <person name="Bajic V.B."/>
            <person name="Ryu T."/>
            <person name="Ravasi T."/>
            <person name="Bayer T."/>
            <person name="Micklem G."/>
            <person name="Kim H."/>
            <person name="Bhak J."/>
            <person name="Lajeunesse T.C."/>
            <person name="Voolstra C.R."/>
        </authorList>
    </citation>
    <scope>NUCLEOTIDE SEQUENCE [LARGE SCALE GENOMIC DNA]</scope>
    <source>
        <strain evidence="11 12">CCMP2467</strain>
    </source>
</reference>
<evidence type="ECO:0000259" key="9">
    <source>
        <dbReference type="PROSITE" id="PS50175"/>
    </source>
</evidence>
<feature type="region of interest" description="Disordered" evidence="8">
    <location>
        <begin position="523"/>
        <end position="548"/>
    </location>
</feature>
<dbReference type="EMBL" id="LSRX01000689">
    <property type="protein sequence ID" value="OLP90890.1"/>
    <property type="molecule type" value="Genomic_DNA"/>
</dbReference>
<dbReference type="Gene3D" id="3.30.420.10">
    <property type="entry name" value="Ribonuclease H-like superfamily/Ribonuclease H"/>
    <property type="match status" value="1"/>
</dbReference>
<dbReference type="GO" id="GO:0003723">
    <property type="term" value="F:RNA binding"/>
    <property type="evidence" value="ECO:0007669"/>
    <property type="project" value="UniProtKB-KW"/>
</dbReference>
<feature type="compositionally biased region" description="Low complexity" evidence="8">
    <location>
        <begin position="330"/>
        <end position="353"/>
    </location>
</feature>
<dbReference type="InterPro" id="IPR001969">
    <property type="entry name" value="Aspartic_peptidase_AS"/>
</dbReference>
<feature type="compositionally biased region" description="Acidic residues" evidence="8">
    <location>
        <begin position="665"/>
        <end position="696"/>
    </location>
</feature>
<evidence type="ECO:0000256" key="2">
    <source>
        <dbReference type="ARBA" id="ARBA00022695"/>
    </source>
</evidence>
<keyword evidence="1" id="KW-0808">Transferase</keyword>
<dbReference type="PROSITE" id="PS50994">
    <property type="entry name" value="INTEGRASE"/>
    <property type="match status" value="1"/>
</dbReference>
<feature type="compositionally biased region" description="Basic residues" evidence="8">
    <location>
        <begin position="743"/>
        <end position="754"/>
    </location>
</feature>
<feature type="region of interest" description="Disordered" evidence="8">
    <location>
        <begin position="4320"/>
        <end position="4347"/>
    </location>
</feature>
<feature type="compositionally biased region" description="Basic and acidic residues" evidence="8">
    <location>
        <begin position="296"/>
        <end position="311"/>
    </location>
</feature>
<feature type="compositionally biased region" description="Low complexity" evidence="8">
    <location>
        <begin position="2655"/>
        <end position="2669"/>
    </location>
</feature>
<feature type="compositionally biased region" description="Basic and acidic residues" evidence="8">
    <location>
        <begin position="255"/>
        <end position="274"/>
    </location>
</feature>
<evidence type="ECO:0000256" key="3">
    <source>
        <dbReference type="ARBA" id="ARBA00022722"/>
    </source>
</evidence>
<comment type="caution">
    <text evidence="11">The sequence shown here is derived from an EMBL/GenBank/DDBJ whole genome shotgun (WGS) entry which is preliminary data.</text>
</comment>
<dbReference type="GO" id="GO:0004190">
    <property type="term" value="F:aspartic-type endopeptidase activity"/>
    <property type="evidence" value="ECO:0007669"/>
    <property type="project" value="InterPro"/>
</dbReference>
<feature type="compositionally biased region" description="Polar residues" evidence="8">
    <location>
        <begin position="2614"/>
        <end position="2631"/>
    </location>
</feature>
<sequence>MFRFLRTDYRIIEVFQEYVNQAFEKEEAEERMFPLPFTELRNRYSGSALRVVAQAVNNEFVMNDRLESPGAREVSAIQKLGGESMEGDGWLVDVRRFHELRYAWLAVVKKGLIDKDYGELFRLGREETPWLFREGGQASIMAWSIKRLVSAFKRAISRPHRPRSSIIRSIMEHAGIPVPAASTAGSADDGDESVMGEGEEEEELEVDPPIEESELPSGSVGAVAEPAPLMDVKEEMVEENILSVAPPPKKHRKEAPKEEVFRETGKATRCEDAPKTPSEAGKVPSKAPSVAPSETGKARSEKGKAPSEKGKAPSKAPKAPTTETREAPREAPTTTETKEAPTTTETREAPTTTETREDPPARKRVKDPSMLKLKHALESAVKRKKTKNLEEAGDGTATPASSVSTAASTYEGGNAHVVLALDDGNYECQGCGLMGDLATITSVEKLRELTLALQEMKRQRTDNLETQVWMEDSQPPWDPACKHLSFDDAVEGCESDTSAEPIVHVGDSKAVLRRSGRVRSQPEIEVTKATSKPTIATEATKPEVATKAAKPKIATEAAKPKIATKAAEPEIATEAAKPVIATEARGSKIGVASLASEAVSTQRSKAKYVAPPLPEKPKSMDKITPSICPKDQKLKKREEKEEVEEPEEEAGDEEDVDGDALTVAPEDEASECQDDVDDAQEEPEEEDDSEQDEEEEEKKKPAPKKAFKRPAAKAAAKSMPKAKAKAKAKGKAGRPPKASAKTSPKKPKQPKPMKSKVDESKALKSRKSVAYHKARAEALSAGMSTEEASEIGKVSLIDYGEMGLPSYVLLLMWTSNVDLRMQVEMLELFSGDAKVSNGLRDARRMVLLLLLILAVHAVFLIEQPRGFPEHISYDALRSYSKAFGKKVFQLWEEECSSPQPRLCMRQKVPIAASMTDKEIFRTLPLGDTWPDAEMVELWAYLFQNKKLMVPAGWQAIMEEFNQELQEATLRVMELQKDLASFDGTCPDLTGVSNPPPPSPAPSSRSAASSAYADGTYWKMKRYFTPNKKGELKCSEQAMAMFKDSSGREKLRELLLKHGDFKTVEVEVEKISIQKAKNGVEGGFSFTNEAEQRTKCAGSFEVQDGSGYLLADTVTQKEELMGSSGKAVLELVICGVLATYVDMCGKKVDRATELKDKLNGSAQKRGIELAAEMDPKIKALEDHYKQTIKLPKKPSTVSVLGSRTISLVVWPLVGALVGNKKIMTLMQKLLGRELDLLYKLSANREKDRGEEGSAMAAPALNDDSDGDLDLPELEPVQLRAQQRQLPAGGNPFSPLGSPVQADPSAVLEQLAATTQLLSNIVLGQSSGREKAPYASFSEANKVLNRPSEFGSLSHEADLAAWQDWSHSFRTWLTFADGEYERLLKVIEDNIDHAVVLEYESDEIRDKSQKLYAVLSGLLKHKPRTFLKQIPNRNGLELWRQLLQTYAPKTRARSLAVLNALTGAPAFSKDKSLQEQVFALERMSAEYTRISGRSVGEDILLGTLLRCLPANIRQHCQLVMNDRTTYDQLRAYVLSYEITTTTWSASRVQQALGVTSQPAEQGATPMEIDRLAGKGKYGKGKDGKGKYGKGKDSKGKGKDAKGADAGKGKDKHPKGKDKGDKQPKSADRNQCLYCGKQGQWKRDCKRYKADVKAGKVRAVGAEDAASSVSTVAPSHSASQVAPTASSAKGRVARIEEVDLTSIGAWDDDGDGGGEIRMVASAALLFDIGDDAVNIPSAHDVVLEYELLSLPSDALLHACFQARCRADQVMLNAANPCKFGADQVMSSAANPCKFADQVRYDAANPCKFADQVRYDAANPCKFADQVRYDAANPCKFADQVRYDAANPCKFTDQVRSSAANPYSAVAQVEVLASRCLRPDMFGAVRAVSCSHGEDIILDSGADVSALPEVYAAVGEPAGPADQRFVDASGRLLRSKGFRIAEVQIGSVKFKEKFLIGGVTCPLLSLGKLYQAGFYVIPAPSGAEGFVLTNGSACEPVHLKRQSLCTKGHVRVIHEQAHEVPQQPAVRAIENVVIQDPLLRLDASGWQRIGHRCYALLSFGQSYVDTTLVPLTELLWYRTTLIRRSGEWTLIEFSEDVSGLSDRTAAFEPPGVEQVITIAHDDNTLSPNQLGFATPESPHGVPASGASPSDDAPVVQEAAGIGDVDVDPPQAIDQAAPIAPEADGGGEELPPEREAVDNVTVGGVTIDRHSSLRVMRAALVSLGLSKNGSKAQCWERLTRHIKEAELLREHQVDHTLRAEMSRPPAAPPVPSVPCAEDRARHALTHEPYAPWCETCVRFRGRQDGHPTEVVHGAGDRSVLSFDFGYCSRESGDDAKDRLTVLFLHDRHTKAVHAVPAAQKGGSSLSYLVTEAARFAIWLGHRSLRLRCDNEPAVLAVQSGLLKALRNLGIDVSKDNSPIESHQSNGPVEQVVGSVRQHAAVLMHELEVACGATEGQVLFSPQHPVYGWSLCHACWLRNRYTPMHGTTPYEAVTDSVYSGSICRFGEKVLGYLRPSGKSSARWRQGIWLGKATGSDTHIVGMPGGVFVTRSVRRFGDGFDSDLAASFDVCVWEHGLSSIGGKLVLGRKKPAPPVAMPVPAHEGVMPPDIPADPKHDEVRSPSQAAGTDSPALTNPEYSPSFSPRSQSSKSPSASVLKHTSDAAMQQADASASAEAGLPVAPVPVVVEDSLGLSENPRPAKAARTTEVVVPDEGDHDMSGSGQVSLVTTAGYVLDDNRADEVLVISGDETPCVAHVMQVQYEHEDESVPLAFDGDTLEELEDYDESFLDDQTGDSELLPELCLPRASEIEPCLSPDELASLDEIADAVEIDRLKKMSVLLPEEAASGEQYAGQSPTKLTTRMVRTWREKTVGNEAVWYRRSRYVAREYAWLNVRHDLFAPASTAVSNRLLPIHFLNHEQDASDPWIMASMDISDAYLSVVQTRLVIVQHAGVSYVLGRVLPGQRDGSKAWYEAFSSFLEEELGFEKCTALPSLIRESTTQFAMQLHVDDMLGVGSRRYLLEKLKPTLEARYRVSISILESPGDSISFLKRHHKLLPGGKMLLTPSAKHVEKLFTVMKIDERSAPNQTPYAAVLDEVDHSALLSADEAKAFRCAIGILLYLAVDLIECQGAIRALSSYMSSPTRNAQTALKHLLKYLLDGQHHGLLLCRDNIHCGRSGELSPSTSRAMCIESYSDADWATHKGNRRSVSSSMVFVSGCLLYSSARTQRVIALSSGESELLSATSSLCDALFIRQLVAFLADCDPPQVHHFTDATAAKSMMERSGVGRVRHLSVRVLWTQQLVADKVISLHKVDTCRNVADLNTKALPRHRMMMLLNLLGGWDTLRDEPIGLNDIAEFEYKQAMKQAVRAVRTTTSGSVNKQVLQGIVLAVASALGRATDTSDEDGDSNDRDIEFPQWANRILVWVLGLWVRDDTGVSIIDMITSHAAPILCMCILMMFVAMCFRFWCARPPSRQVQVQVSDQRQHGAVSVRFDQNLNVQVGVAAPGTPANPLAVDSEDDAVSPPHVLHAMRKGARSKASARPGPRCDEPASSSDTRAGVEPPPPEPFVRAPSSAPPTPEGSVGSMQCGLARMVGATIDCDASSLMGAIASDDCLLQMPLHEVETSTGPITIHFAVLGIKGGEGPTPFKRIGKDFVTSGVVLICLLGLVAGRSLNSRLHNAYCDFVSWCKEQKKSTNECSVEIFLMLKYIVACANNYFRKRDVCFPAFVSNAGYAKLARRCSDTTTWKLFAMRRSGTGALSCAYRCMQKMLGAYREKGKAQAGDLCCGRVCESCGPCGSEKRKAYLRQLGRHCRSARDVFCLVPAGHPPRRRGNESCAAAVSGSLPLLSGAFVVKEPSLSKFELYTKAIHAWHVCTEMLGSAFWEFQLSGSDWPIRRTKFRHRVFQEETLHVFLCAPSPSPYTGVLGSSTACVTVEALLTEALPVTLDYTKQLNGAVMDQESPKGTAKSVLGGWDRHKEVVEMLVSLKQRAVEHELTRETPKLRAAVCIAGLARSFHLPRVHESIANATRSLKAETQIFYVLDLQGRPLEQFDQGFTALPPDGMVLYDEVRGTGLRLPQCHWAAAKYAHKQFEKFHSCQHLITAAEKAQRRRFDWVLRLRPDFEWLAPIGNLREFTTEKVHIVLHWIHPNKFHDTTDYFALLPRKYMKAYFSVGCPSRRWTRIAALEDLCRGLICNQSDCTAQPECALLLHLRAHGVPVEPFPPIVRVAKMGYGVGRGKSWGRGFRSIRDDDWGRGGKSAWNGRASYKGKGKGKAYGGRGGGVWRSIVKRPYGKAYGRGKGQKGGYGYGGYGRGRYGYGRGRYGRGSYGRGGKGRGYKGGRKGKGKGKGKGKRNQVTKEMLDRQLEEYMGPDAMKAMLDLELEAYFKDKKSLEAPKAEAAGNP</sequence>
<evidence type="ECO:0000259" key="10">
    <source>
        <dbReference type="PROSITE" id="PS50994"/>
    </source>
</evidence>
<dbReference type="GO" id="GO:0004519">
    <property type="term" value="F:endonuclease activity"/>
    <property type="evidence" value="ECO:0007669"/>
    <property type="project" value="UniProtKB-KW"/>
</dbReference>
<feature type="compositionally biased region" description="Basic and acidic residues" evidence="8">
    <location>
        <begin position="630"/>
        <end position="640"/>
    </location>
</feature>
<organism evidence="11 12">
    <name type="scientific">Symbiodinium microadriaticum</name>
    <name type="common">Dinoflagellate</name>
    <name type="synonym">Zooxanthella microadriatica</name>
    <dbReference type="NCBI Taxonomy" id="2951"/>
    <lineage>
        <taxon>Eukaryota</taxon>
        <taxon>Sar</taxon>
        <taxon>Alveolata</taxon>
        <taxon>Dinophyceae</taxon>
        <taxon>Suessiales</taxon>
        <taxon>Symbiodiniaceae</taxon>
        <taxon>Symbiodinium</taxon>
    </lineage>
</organism>
<feature type="domain" description="Peptidase A2" evidence="9">
    <location>
        <begin position="1890"/>
        <end position="1966"/>
    </location>
</feature>
<keyword evidence="7" id="KW-0695">RNA-directed DNA polymerase</keyword>
<feature type="compositionally biased region" description="Basic and acidic residues" evidence="8">
    <location>
        <begin position="1577"/>
        <end position="1606"/>
    </location>
</feature>
<feature type="compositionally biased region" description="Low complexity" evidence="8">
    <location>
        <begin position="313"/>
        <end position="322"/>
    </location>
</feature>
<keyword evidence="2" id="KW-0548">Nucleotidyltransferase</keyword>